<keyword evidence="11 12" id="KW-1133">Transmembrane helix</keyword>
<dbReference type="OrthoDB" id="9757990at2"/>
<dbReference type="Gene3D" id="6.10.340.10">
    <property type="match status" value="1"/>
</dbReference>
<dbReference type="GO" id="GO:0000155">
    <property type="term" value="F:phosphorelay sensor kinase activity"/>
    <property type="evidence" value="ECO:0007669"/>
    <property type="project" value="InterPro"/>
</dbReference>
<dbReference type="InterPro" id="IPR003661">
    <property type="entry name" value="HisK_dim/P_dom"/>
</dbReference>
<dbReference type="InterPro" id="IPR036890">
    <property type="entry name" value="HATPase_C_sf"/>
</dbReference>
<keyword evidence="9" id="KW-0418">Kinase</keyword>
<dbReference type="CDD" id="cd06225">
    <property type="entry name" value="HAMP"/>
    <property type="match status" value="1"/>
</dbReference>
<feature type="transmembrane region" description="Helical" evidence="12">
    <location>
        <begin position="122"/>
        <end position="144"/>
    </location>
</feature>
<dbReference type="Pfam" id="PF00512">
    <property type="entry name" value="HisKA"/>
    <property type="match status" value="1"/>
</dbReference>
<dbReference type="EC" id="2.7.13.3" evidence="3"/>
<evidence type="ECO:0000256" key="5">
    <source>
        <dbReference type="ARBA" id="ARBA00022553"/>
    </source>
</evidence>
<organism evidence="16 17">
    <name type="scientific">Peptidiphaga gingivicola</name>
    <dbReference type="NCBI Taxonomy" id="2741497"/>
    <lineage>
        <taxon>Bacteria</taxon>
        <taxon>Bacillati</taxon>
        <taxon>Actinomycetota</taxon>
        <taxon>Actinomycetes</taxon>
        <taxon>Actinomycetales</taxon>
        <taxon>Actinomycetaceae</taxon>
        <taxon>Peptidiphaga</taxon>
    </lineage>
</organism>
<evidence type="ECO:0000256" key="6">
    <source>
        <dbReference type="ARBA" id="ARBA00022679"/>
    </source>
</evidence>
<dbReference type="Gene3D" id="3.30.565.10">
    <property type="entry name" value="Histidine kinase-like ATPase, C-terminal domain"/>
    <property type="match status" value="1"/>
</dbReference>
<dbReference type="CDD" id="cd00075">
    <property type="entry name" value="HATPase"/>
    <property type="match status" value="1"/>
</dbReference>
<proteinExistence type="predicted"/>
<dbReference type="SMART" id="SM00304">
    <property type="entry name" value="HAMP"/>
    <property type="match status" value="1"/>
</dbReference>
<evidence type="ECO:0000256" key="2">
    <source>
        <dbReference type="ARBA" id="ARBA00004651"/>
    </source>
</evidence>
<keyword evidence="13" id="KW-0732">Signal</keyword>
<reference evidence="16 17" key="1">
    <citation type="submission" date="2016-04" db="EMBL/GenBank/DDBJ databases">
        <title>Peptidophaga gingivicola gen. nov., sp. nov., isolated from human subgingival plaque.</title>
        <authorList>
            <person name="Beall C.J."/>
            <person name="Mokrzan E.M."/>
            <person name="Griffen A.L."/>
            <person name="Leys E.J."/>
        </authorList>
    </citation>
    <scope>NUCLEOTIDE SEQUENCE [LARGE SCALE GENOMIC DNA]</scope>
    <source>
        <strain evidence="16 17">BA112</strain>
    </source>
</reference>
<dbReference type="RefSeq" id="WP_064230678.1">
    <property type="nucleotide sequence ID" value="NZ_LVZK01000001.1"/>
</dbReference>
<dbReference type="SUPFAM" id="SSF55874">
    <property type="entry name" value="ATPase domain of HSP90 chaperone/DNA topoisomerase II/histidine kinase"/>
    <property type="match status" value="1"/>
</dbReference>
<keyword evidence="17" id="KW-1185">Reference proteome</keyword>
<dbReference type="GO" id="GO:0005886">
    <property type="term" value="C:plasma membrane"/>
    <property type="evidence" value="ECO:0007669"/>
    <property type="project" value="UniProtKB-SubCell"/>
</dbReference>
<dbReference type="PANTHER" id="PTHR44936:SF10">
    <property type="entry name" value="SENSOR PROTEIN RSTB"/>
    <property type="match status" value="1"/>
</dbReference>
<dbReference type="Pfam" id="PF02518">
    <property type="entry name" value="HATPase_c"/>
    <property type="match status" value="1"/>
</dbReference>
<dbReference type="Proteomes" id="UP000078368">
    <property type="component" value="Unassembled WGS sequence"/>
</dbReference>
<dbReference type="GO" id="GO:0005524">
    <property type="term" value="F:ATP binding"/>
    <property type="evidence" value="ECO:0007669"/>
    <property type="project" value="UniProtKB-KW"/>
</dbReference>
<dbReference type="CDD" id="cd00082">
    <property type="entry name" value="HisKA"/>
    <property type="match status" value="1"/>
</dbReference>
<dbReference type="STRING" id="1823756.A4H34_00295"/>
<dbReference type="AlphaFoldDB" id="A0A179B2R4"/>
<dbReference type="InterPro" id="IPR036097">
    <property type="entry name" value="HisK_dim/P_sf"/>
</dbReference>
<evidence type="ECO:0000313" key="17">
    <source>
        <dbReference type="Proteomes" id="UP000078368"/>
    </source>
</evidence>
<evidence type="ECO:0000256" key="11">
    <source>
        <dbReference type="ARBA" id="ARBA00022989"/>
    </source>
</evidence>
<name>A0A179B2R4_9ACTO</name>
<dbReference type="PROSITE" id="PS50109">
    <property type="entry name" value="HIS_KIN"/>
    <property type="match status" value="1"/>
</dbReference>
<evidence type="ECO:0000256" key="12">
    <source>
        <dbReference type="SAM" id="Phobius"/>
    </source>
</evidence>
<accession>A0A179B2R4</accession>
<keyword evidence="10" id="KW-0067">ATP-binding</keyword>
<evidence type="ECO:0000256" key="3">
    <source>
        <dbReference type="ARBA" id="ARBA00012438"/>
    </source>
</evidence>
<dbReference type="InterPro" id="IPR003660">
    <property type="entry name" value="HAMP_dom"/>
</dbReference>
<evidence type="ECO:0000256" key="1">
    <source>
        <dbReference type="ARBA" id="ARBA00000085"/>
    </source>
</evidence>
<dbReference type="PANTHER" id="PTHR44936">
    <property type="entry name" value="SENSOR PROTEIN CREC"/>
    <property type="match status" value="1"/>
</dbReference>
<keyword evidence="6" id="KW-0808">Transferase</keyword>
<dbReference type="InterPro" id="IPR003594">
    <property type="entry name" value="HATPase_dom"/>
</dbReference>
<feature type="chain" id="PRO_5038617517" description="histidine kinase" evidence="13">
    <location>
        <begin position="26"/>
        <end position="418"/>
    </location>
</feature>
<dbReference type="Gene3D" id="1.10.287.130">
    <property type="match status" value="1"/>
</dbReference>
<feature type="domain" description="Histidine kinase" evidence="14">
    <location>
        <begin position="214"/>
        <end position="418"/>
    </location>
</feature>
<comment type="caution">
    <text evidence="16">The sequence shown here is derived from an EMBL/GenBank/DDBJ whole genome shotgun (WGS) entry which is preliminary data.</text>
</comment>
<dbReference type="SUPFAM" id="SSF47384">
    <property type="entry name" value="Homodimeric domain of signal transducing histidine kinase"/>
    <property type="match status" value="1"/>
</dbReference>
<evidence type="ECO:0000256" key="13">
    <source>
        <dbReference type="SAM" id="SignalP"/>
    </source>
</evidence>
<gene>
    <name evidence="16" type="ORF">A4H34_00295</name>
</gene>
<dbReference type="InterPro" id="IPR005467">
    <property type="entry name" value="His_kinase_dom"/>
</dbReference>
<keyword evidence="8" id="KW-0547">Nucleotide-binding</keyword>
<dbReference type="EMBL" id="LVZK01000001">
    <property type="protein sequence ID" value="OAP85685.1"/>
    <property type="molecule type" value="Genomic_DNA"/>
</dbReference>
<keyword evidence="12" id="KW-0472">Membrane</keyword>
<evidence type="ECO:0000256" key="4">
    <source>
        <dbReference type="ARBA" id="ARBA00022475"/>
    </source>
</evidence>
<dbReference type="SUPFAM" id="SSF158472">
    <property type="entry name" value="HAMP domain-like"/>
    <property type="match status" value="1"/>
</dbReference>
<dbReference type="InterPro" id="IPR050980">
    <property type="entry name" value="2C_sensor_his_kinase"/>
</dbReference>
<feature type="signal peptide" evidence="13">
    <location>
        <begin position="1"/>
        <end position="25"/>
    </location>
</feature>
<dbReference type="PROSITE" id="PS50885">
    <property type="entry name" value="HAMP"/>
    <property type="match status" value="1"/>
</dbReference>
<evidence type="ECO:0000256" key="9">
    <source>
        <dbReference type="ARBA" id="ARBA00022777"/>
    </source>
</evidence>
<dbReference type="SMART" id="SM00388">
    <property type="entry name" value="HisKA"/>
    <property type="match status" value="1"/>
</dbReference>
<feature type="domain" description="HAMP" evidence="15">
    <location>
        <begin position="147"/>
        <end position="199"/>
    </location>
</feature>
<protein>
    <recommendedName>
        <fullName evidence="3">histidine kinase</fullName>
        <ecNumber evidence="3">2.7.13.3</ecNumber>
    </recommendedName>
</protein>
<evidence type="ECO:0000259" key="14">
    <source>
        <dbReference type="PROSITE" id="PS50109"/>
    </source>
</evidence>
<keyword evidence="4" id="KW-1003">Cell membrane</keyword>
<keyword evidence="7 12" id="KW-0812">Transmembrane</keyword>
<sequence length="418" mass="45282">MKGAVAAVVVAAAAALAILFGSEPAKGFKSDVVPANELVEAVEKSWPDARAADARTGRRFPRVTVVGDDGSLVYSRGRRIDGDRDAMRTGAVGFELVAGGRHVGRMWIYNGWVEKEEEARRAALRLAGGTILAVASFCLLVVAVSRRRLLRPFKQLSFFAREVAQGNLDVPLRMDRNNVFGPFTEAFDIMRDELGRARRAEAAAKESKKQLVAELGHDIRTPVASIAATAELLEATEASESKREKIEVIRQKAGQIEELMADVARANREEIASLRVAPVPVGSEDVERWLRAADADEAMGDFSLPHCLVSVDRLRMRQVFDNVVANSRKYAGTPIEVKASVDEHFLLIVVRDRGPGVDRGEIEAILGKGVRGSNVKGVPGEGLGLYTSSCLMERMGGALSCRLADPGFAVVLEIPLAR</sequence>
<evidence type="ECO:0000256" key="8">
    <source>
        <dbReference type="ARBA" id="ARBA00022741"/>
    </source>
</evidence>
<dbReference type="SMART" id="SM00387">
    <property type="entry name" value="HATPase_c"/>
    <property type="match status" value="1"/>
</dbReference>
<evidence type="ECO:0000313" key="16">
    <source>
        <dbReference type="EMBL" id="OAP85685.1"/>
    </source>
</evidence>
<evidence type="ECO:0000256" key="7">
    <source>
        <dbReference type="ARBA" id="ARBA00022692"/>
    </source>
</evidence>
<evidence type="ECO:0000256" key="10">
    <source>
        <dbReference type="ARBA" id="ARBA00022840"/>
    </source>
</evidence>
<comment type="subcellular location">
    <subcellularLocation>
        <location evidence="2">Cell membrane</location>
        <topology evidence="2">Multi-pass membrane protein</topology>
    </subcellularLocation>
</comment>
<comment type="catalytic activity">
    <reaction evidence="1">
        <text>ATP + protein L-histidine = ADP + protein N-phospho-L-histidine.</text>
        <dbReference type="EC" id="2.7.13.3"/>
    </reaction>
</comment>
<keyword evidence="5" id="KW-0597">Phosphoprotein</keyword>
<evidence type="ECO:0000259" key="15">
    <source>
        <dbReference type="PROSITE" id="PS50885"/>
    </source>
</evidence>